<evidence type="ECO:0000313" key="3">
    <source>
        <dbReference type="Proteomes" id="UP000032427"/>
    </source>
</evidence>
<protein>
    <submittedName>
        <fullName evidence="2">Putative competence protein ComEA</fullName>
    </submittedName>
</protein>
<dbReference type="HOGENOM" id="CLU_052011_3_0_6"/>
<dbReference type="SUPFAM" id="SSF47781">
    <property type="entry name" value="RuvA domain 2-like"/>
    <property type="match status" value="1"/>
</dbReference>
<name>A0A090IKQ5_9GAMM</name>
<dbReference type="Proteomes" id="UP000032427">
    <property type="component" value="Chromosome 1"/>
</dbReference>
<dbReference type="EMBL" id="LN554846">
    <property type="protein sequence ID" value="CED70862.1"/>
    <property type="molecule type" value="Genomic_DNA"/>
</dbReference>
<feature type="signal peptide" evidence="1">
    <location>
        <begin position="1"/>
        <end position="25"/>
    </location>
</feature>
<gene>
    <name evidence="2" type="ORF">AWOD_I_0768</name>
</gene>
<reference evidence="3" key="1">
    <citation type="submission" date="2014-09" db="EMBL/GenBank/DDBJ databases">
        <authorList>
            <person name="Hjerde E."/>
        </authorList>
    </citation>
    <scope>NUCLEOTIDE SEQUENCE [LARGE SCALE GENOMIC DNA]</scope>
    <source>
        <strain evidence="3">06/09/139</strain>
    </source>
</reference>
<accession>A0A090IKQ5</accession>
<dbReference type="PANTHER" id="PTHR21180:SF32">
    <property type="entry name" value="ENDONUCLEASE_EXONUCLEASE_PHOSPHATASE FAMILY DOMAIN-CONTAINING PROTEIN 1"/>
    <property type="match status" value="1"/>
</dbReference>
<evidence type="ECO:0000256" key="1">
    <source>
        <dbReference type="SAM" id="SignalP"/>
    </source>
</evidence>
<dbReference type="GO" id="GO:0015628">
    <property type="term" value="P:protein secretion by the type II secretion system"/>
    <property type="evidence" value="ECO:0007669"/>
    <property type="project" value="TreeGrafter"/>
</dbReference>
<keyword evidence="1" id="KW-0732">Signal</keyword>
<dbReference type="AlphaFoldDB" id="A0A090IKQ5"/>
<keyword evidence="3" id="KW-1185">Reference proteome</keyword>
<organism evidence="2 3">
    <name type="scientific">Aliivibrio wodanis</name>
    <dbReference type="NCBI Taxonomy" id="80852"/>
    <lineage>
        <taxon>Bacteria</taxon>
        <taxon>Pseudomonadati</taxon>
        <taxon>Pseudomonadota</taxon>
        <taxon>Gammaproteobacteria</taxon>
        <taxon>Vibrionales</taxon>
        <taxon>Vibrionaceae</taxon>
        <taxon>Aliivibrio</taxon>
    </lineage>
</organism>
<dbReference type="PATRIC" id="fig|80852.17.peg.780"/>
<dbReference type="GO" id="GO:0015627">
    <property type="term" value="C:type II protein secretion system complex"/>
    <property type="evidence" value="ECO:0007669"/>
    <property type="project" value="TreeGrafter"/>
</dbReference>
<dbReference type="GeneID" id="28540337"/>
<feature type="chain" id="PRO_5001857814" evidence="1">
    <location>
        <begin position="26"/>
        <end position="101"/>
    </location>
</feature>
<dbReference type="Pfam" id="PF12836">
    <property type="entry name" value="HHH_3"/>
    <property type="match status" value="1"/>
</dbReference>
<dbReference type="OrthoDB" id="7510573at2"/>
<dbReference type="NCBIfam" id="TIGR00426">
    <property type="entry name" value="competence protein ComEA helix-hairpin-helix repeat region"/>
    <property type="match status" value="1"/>
</dbReference>
<evidence type="ECO:0000313" key="2">
    <source>
        <dbReference type="EMBL" id="CED70862.1"/>
    </source>
</evidence>
<proteinExistence type="predicted"/>
<dbReference type="InterPro" id="IPR010994">
    <property type="entry name" value="RuvA_2-like"/>
</dbReference>
<sequence length="101" mass="11112">MAHLKTLIGTLFLTMALFSTSFVHAKDEKVSKHEGIDITVNINNAGIEELETLLVGIGSSKAKAIVDYRNTNGKFVSIDDLSNVKGIGNRLLEKNRNRIEL</sequence>
<dbReference type="InterPro" id="IPR004509">
    <property type="entry name" value="Competence_ComEA_HhH"/>
</dbReference>
<dbReference type="Gene3D" id="1.10.150.280">
    <property type="entry name" value="AF1531-like domain"/>
    <property type="match status" value="1"/>
</dbReference>
<dbReference type="STRING" id="80852.AWOD_I_0768"/>
<dbReference type="PANTHER" id="PTHR21180">
    <property type="entry name" value="ENDONUCLEASE/EXONUCLEASE/PHOSPHATASE FAMILY DOMAIN-CONTAINING PROTEIN 1"/>
    <property type="match status" value="1"/>
</dbReference>
<dbReference type="InterPro" id="IPR051675">
    <property type="entry name" value="Endo/Exo/Phosphatase_dom_1"/>
</dbReference>
<dbReference type="KEGG" id="awd:AWOD_I_0768"/>